<dbReference type="RefSeq" id="WP_344629361.1">
    <property type="nucleotide sequence ID" value="NZ_BAAATJ010000002.1"/>
</dbReference>
<dbReference type="EMBL" id="BAAATJ010000002">
    <property type="protein sequence ID" value="GAA2387117.1"/>
    <property type="molecule type" value="Genomic_DNA"/>
</dbReference>
<accession>A0ABP5UX43</accession>
<dbReference type="InterPro" id="IPR006059">
    <property type="entry name" value="SBP"/>
</dbReference>
<keyword evidence="2" id="KW-1185">Reference proteome</keyword>
<sequence>MAGSLAWTATGCGGSGTAKTGNGTLTVIATDYGDRGEMGLTQRYWDEMAAGFEGKNPGVRVKVSLHAPGKAEEKAADLAAKGTPPDLAQLPERADHTPDLLYRADELLSIRVQADFVPALASLGEIRHVQYALPFAADLQLLYYNRALFTAAGLDPDDPPRTWQELKLAATALKGAGVGVPYGLPLGPEEAHTEAMTWMVANGGGLTGDEGLYAIDSPKNVQAMKWLRRELVGSGLTTADPSATGRREIFERFTQGQVGMLNGDLSLMRQAEERKVDYGMVPLPGNGRRAETTTGTAHWMVAFRKEGNQEVVRAFLDHVYTEENHYAFANRHHMLPVTVSATDRMRDDERHKRMRPFLEQLGAAVFHPASKGSWARVREEIGKGVGQAVLAGSDPADVLGALQRTAAREEAAQG</sequence>
<gene>
    <name evidence="1" type="ORF">GCM10010420_07610</name>
</gene>
<comment type="caution">
    <text evidence="1">The sequence shown here is derived from an EMBL/GenBank/DDBJ whole genome shotgun (WGS) entry which is preliminary data.</text>
</comment>
<evidence type="ECO:0000313" key="1">
    <source>
        <dbReference type="EMBL" id="GAA2387117.1"/>
    </source>
</evidence>
<dbReference type="PANTHER" id="PTHR43649:SF30">
    <property type="entry name" value="ABC TRANSPORTER SUBSTRATE-BINDING PROTEIN"/>
    <property type="match status" value="1"/>
</dbReference>
<organism evidence="1 2">
    <name type="scientific">Streptomyces glaucosporus</name>
    <dbReference type="NCBI Taxonomy" id="284044"/>
    <lineage>
        <taxon>Bacteria</taxon>
        <taxon>Bacillati</taxon>
        <taxon>Actinomycetota</taxon>
        <taxon>Actinomycetes</taxon>
        <taxon>Kitasatosporales</taxon>
        <taxon>Streptomycetaceae</taxon>
        <taxon>Streptomyces</taxon>
    </lineage>
</organism>
<dbReference type="Gene3D" id="3.40.190.10">
    <property type="entry name" value="Periplasmic binding protein-like II"/>
    <property type="match status" value="1"/>
</dbReference>
<dbReference type="Proteomes" id="UP001500058">
    <property type="component" value="Unassembled WGS sequence"/>
</dbReference>
<proteinExistence type="predicted"/>
<dbReference type="SUPFAM" id="SSF53850">
    <property type="entry name" value="Periplasmic binding protein-like II"/>
    <property type="match status" value="1"/>
</dbReference>
<evidence type="ECO:0000313" key="2">
    <source>
        <dbReference type="Proteomes" id="UP001500058"/>
    </source>
</evidence>
<name>A0ABP5UX43_9ACTN</name>
<protein>
    <submittedName>
        <fullName evidence="1">Extracellular solute-binding protein</fullName>
    </submittedName>
</protein>
<reference evidence="2" key="1">
    <citation type="journal article" date="2019" name="Int. J. Syst. Evol. Microbiol.">
        <title>The Global Catalogue of Microorganisms (GCM) 10K type strain sequencing project: providing services to taxonomists for standard genome sequencing and annotation.</title>
        <authorList>
            <consortium name="The Broad Institute Genomics Platform"/>
            <consortium name="The Broad Institute Genome Sequencing Center for Infectious Disease"/>
            <person name="Wu L."/>
            <person name="Ma J."/>
        </authorList>
    </citation>
    <scope>NUCLEOTIDE SEQUENCE [LARGE SCALE GENOMIC DNA]</scope>
    <source>
        <strain evidence="2">JCM 6921</strain>
    </source>
</reference>
<dbReference type="Pfam" id="PF01547">
    <property type="entry name" value="SBP_bac_1"/>
    <property type="match status" value="1"/>
</dbReference>
<dbReference type="InterPro" id="IPR050490">
    <property type="entry name" value="Bact_solute-bd_prot1"/>
</dbReference>
<dbReference type="PANTHER" id="PTHR43649">
    <property type="entry name" value="ARABINOSE-BINDING PROTEIN-RELATED"/>
    <property type="match status" value="1"/>
</dbReference>